<comment type="subcellular location">
    <subcellularLocation>
        <location evidence="1">Membrane</location>
        <topology evidence="1">Multi-pass membrane protein</topology>
    </subcellularLocation>
</comment>
<dbReference type="InterPro" id="IPR050814">
    <property type="entry name" value="Myo-inositol_Transporter"/>
</dbReference>
<dbReference type="AlphaFoldDB" id="A0AAD4IXJ0"/>
<feature type="region of interest" description="Disordered" evidence="8">
    <location>
        <begin position="333"/>
        <end position="380"/>
    </location>
</feature>
<dbReference type="InterPro" id="IPR005828">
    <property type="entry name" value="MFS_sugar_transport-like"/>
</dbReference>
<evidence type="ECO:0000256" key="4">
    <source>
        <dbReference type="ARBA" id="ARBA00022692"/>
    </source>
</evidence>
<comment type="caution">
    <text evidence="11">The sequence shown here is derived from an EMBL/GenBank/DDBJ whole genome shotgun (WGS) entry which is preliminary data.</text>
</comment>
<dbReference type="EMBL" id="SDAM02000971">
    <property type="protein sequence ID" value="KAH6823340.1"/>
    <property type="molecule type" value="Genomic_DNA"/>
</dbReference>
<dbReference type="PROSITE" id="PS50850">
    <property type="entry name" value="MFS"/>
    <property type="match status" value="1"/>
</dbReference>
<evidence type="ECO:0000256" key="6">
    <source>
        <dbReference type="ARBA" id="ARBA00023136"/>
    </source>
</evidence>
<dbReference type="PANTHER" id="PTHR48020">
    <property type="entry name" value="PROTON MYO-INOSITOL COTRANSPORTER"/>
    <property type="match status" value="1"/>
</dbReference>
<feature type="transmembrane region" description="Helical" evidence="9">
    <location>
        <begin position="643"/>
        <end position="668"/>
    </location>
</feature>
<dbReference type="GO" id="GO:0016020">
    <property type="term" value="C:membrane"/>
    <property type="evidence" value="ECO:0007669"/>
    <property type="project" value="UniProtKB-SubCell"/>
</dbReference>
<dbReference type="Proteomes" id="UP001190926">
    <property type="component" value="Unassembled WGS sequence"/>
</dbReference>
<comment type="similarity">
    <text evidence="2">Belongs to the major facilitator superfamily. Sugar transporter (TC 2.A.1.1) family.</text>
</comment>
<dbReference type="Gene3D" id="1.20.1250.20">
    <property type="entry name" value="MFS general substrate transporter like domains"/>
    <property type="match status" value="2"/>
</dbReference>
<dbReference type="PRINTS" id="PR00171">
    <property type="entry name" value="SUGRTRNSPORT"/>
</dbReference>
<feature type="transmembrane region" description="Helical" evidence="9">
    <location>
        <begin position="555"/>
        <end position="576"/>
    </location>
</feature>
<feature type="transmembrane region" description="Helical" evidence="9">
    <location>
        <begin position="43"/>
        <end position="62"/>
    </location>
</feature>
<dbReference type="PROSITE" id="PS00216">
    <property type="entry name" value="SUGAR_TRANSPORT_1"/>
    <property type="match status" value="1"/>
</dbReference>
<feature type="transmembrane region" description="Helical" evidence="9">
    <location>
        <begin position="617"/>
        <end position="637"/>
    </location>
</feature>
<accession>A0AAD4IXJ0</accession>
<dbReference type="PANTHER" id="PTHR48020:SF35">
    <property type="entry name" value="SUGAR TRANSPORTER"/>
    <property type="match status" value="1"/>
</dbReference>
<feature type="transmembrane region" description="Helical" evidence="9">
    <location>
        <begin position="139"/>
        <end position="158"/>
    </location>
</feature>
<organism evidence="11 12">
    <name type="scientific">Perilla frutescens var. hirtella</name>
    <name type="common">Perilla citriodora</name>
    <name type="synonym">Perilla setoyensis</name>
    <dbReference type="NCBI Taxonomy" id="608512"/>
    <lineage>
        <taxon>Eukaryota</taxon>
        <taxon>Viridiplantae</taxon>
        <taxon>Streptophyta</taxon>
        <taxon>Embryophyta</taxon>
        <taxon>Tracheophyta</taxon>
        <taxon>Spermatophyta</taxon>
        <taxon>Magnoliopsida</taxon>
        <taxon>eudicotyledons</taxon>
        <taxon>Gunneridae</taxon>
        <taxon>Pentapetalae</taxon>
        <taxon>asterids</taxon>
        <taxon>lamiids</taxon>
        <taxon>Lamiales</taxon>
        <taxon>Lamiaceae</taxon>
        <taxon>Nepetoideae</taxon>
        <taxon>Elsholtzieae</taxon>
        <taxon>Perilla</taxon>
    </lineage>
</organism>
<evidence type="ECO:0000256" key="8">
    <source>
        <dbReference type="SAM" id="MobiDB-lite"/>
    </source>
</evidence>
<comment type="similarity">
    <text evidence="7">Belongs to the major facilitator superfamily. Phosphate:H(+) symporter (TC 2.A.1.9) family.</text>
</comment>
<keyword evidence="12" id="KW-1185">Reference proteome</keyword>
<keyword evidence="6 9" id="KW-0472">Membrane</keyword>
<gene>
    <name evidence="11" type="ORF">C2S53_020196</name>
</gene>
<evidence type="ECO:0000256" key="2">
    <source>
        <dbReference type="ARBA" id="ARBA00010992"/>
    </source>
</evidence>
<dbReference type="InterPro" id="IPR003663">
    <property type="entry name" value="Sugar/inositol_transpt"/>
</dbReference>
<evidence type="ECO:0000256" key="5">
    <source>
        <dbReference type="ARBA" id="ARBA00022989"/>
    </source>
</evidence>
<feature type="transmembrane region" description="Helical" evidence="9">
    <location>
        <begin position="98"/>
        <end position="118"/>
    </location>
</feature>
<protein>
    <submittedName>
        <fullName evidence="11">Tonoplast monosaccharide transporter2</fullName>
    </submittedName>
</protein>
<proteinExistence type="inferred from homology"/>
<feature type="compositionally biased region" description="Polar residues" evidence="8">
    <location>
        <begin position="361"/>
        <end position="380"/>
    </location>
</feature>
<evidence type="ECO:0000256" key="9">
    <source>
        <dbReference type="SAM" id="Phobius"/>
    </source>
</evidence>
<dbReference type="InterPro" id="IPR005829">
    <property type="entry name" value="Sugar_transporter_CS"/>
</dbReference>
<sequence>MNTAVVVAIVAAVGNLIQGWDNAAVGGVIVHIKREFQWEDKPGMVGLTVALSLIGATVITMCSGGISDWIGRRPMLTGSSVLYIVSGVLMLWSPNVYVLLFTRLLAGCAIGLAVTFVPMYISEMAPPEIRGLLSTVPQFMYTGGLFLGYAFIFCMSLLKSSNWRFMLGILFAPSIIFCAMTVFYLPESPRWLLSKGRMVEAKKALQRLRGKEDVSGEMALLVEGLQVGGETKIEEYVIGPPGTMDEEEQREDKEEIRMLGPEGLTSMVALRVSEDEGDAAAAAAAPDLVRRQSSMLLNPVVTLMDSVHEKLTDPGSKQSALFSHFGSIFSDQAKNEEWGEGSSSRQDEGDYVSESEELQSPLISRQATRGTSRLQGQGSRLASMVGEIGESSTGIGGGWQLAWKWKEGDGSDGMKEGSFRRVYLHEDSAPGSWRDPGDGELVKAAALVSQSALSHKQLLMHHNPNGMLRPSTQGPRFTDLLEPGVKNALLLLGINAVLYYTPQILEQAGVQVLLSDLGMSPESASLFISAVMTMLMLPAVTIAMKLMDVSGRRGLLLSTNPILTASLVILVMVRVVNVSDVIKAAVSTASVLCYSSFFAMGYGPIPNILCAEIFPTMVRAMCMPICALTFWLCNILITFTLPLMLSSIGLAGCFTIFALASILSWAFVHFKVPETKGMPIEVIVDFFAVGANANN</sequence>
<name>A0AAD4IXJ0_PERFH</name>
<evidence type="ECO:0000313" key="11">
    <source>
        <dbReference type="EMBL" id="KAH6823340.1"/>
    </source>
</evidence>
<feature type="transmembrane region" description="Helical" evidence="9">
    <location>
        <begin position="164"/>
        <end position="185"/>
    </location>
</feature>
<dbReference type="InterPro" id="IPR036259">
    <property type="entry name" value="MFS_trans_sf"/>
</dbReference>
<evidence type="ECO:0000313" key="12">
    <source>
        <dbReference type="Proteomes" id="UP001190926"/>
    </source>
</evidence>
<feature type="transmembrane region" description="Helical" evidence="9">
    <location>
        <begin position="525"/>
        <end position="543"/>
    </location>
</feature>
<keyword evidence="4 9" id="KW-0812">Transmembrane</keyword>
<dbReference type="Pfam" id="PF00083">
    <property type="entry name" value="Sugar_tr"/>
    <property type="match status" value="2"/>
</dbReference>
<reference evidence="11 12" key="1">
    <citation type="journal article" date="2021" name="Nat. Commun.">
        <title>Incipient diploidization of the medicinal plant Perilla within 10,000 years.</title>
        <authorList>
            <person name="Zhang Y."/>
            <person name="Shen Q."/>
            <person name="Leng L."/>
            <person name="Zhang D."/>
            <person name="Chen S."/>
            <person name="Shi Y."/>
            <person name="Ning Z."/>
            <person name="Chen S."/>
        </authorList>
    </citation>
    <scope>NUCLEOTIDE SEQUENCE [LARGE SCALE GENOMIC DNA]</scope>
    <source>
        <strain evidence="12">cv. PC099</strain>
    </source>
</reference>
<dbReference type="GO" id="GO:0022857">
    <property type="term" value="F:transmembrane transporter activity"/>
    <property type="evidence" value="ECO:0007669"/>
    <property type="project" value="InterPro"/>
</dbReference>
<evidence type="ECO:0000256" key="1">
    <source>
        <dbReference type="ARBA" id="ARBA00004141"/>
    </source>
</evidence>
<dbReference type="SUPFAM" id="SSF103473">
    <property type="entry name" value="MFS general substrate transporter"/>
    <property type="match status" value="1"/>
</dbReference>
<feature type="transmembrane region" description="Helical" evidence="9">
    <location>
        <begin position="582"/>
        <end position="605"/>
    </location>
</feature>
<keyword evidence="3" id="KW-0813">Transport</keyword>
<evidence type="ECO:0000256" key="3">
    <source>
        <dbReference type="ARBA" id="ARBA00022448"/>
    </source>
</evidence>
<feature type="domain" description="Major facilitator superfamily (MFS) profile" evidence="10">
    <location>
        <begin position="7"/>
        <end position="676"/>
    </location>
</feature>
<keyword evidence="5 9" id="KW-1133">Transmembrane helix</keyword>
<evidence type="ECO:0000256" key="7">
    <source>
        <dbReference type="ARBA" id="ARBA00044504"/>
    </source>
</evidence>
<evidence type="ECO:0000259" key="10">
    <source>
        <dbReference type="PROSITE" id="PS50850"/>
    </source>
</evidence>
<dbReference type="InterPro" id="IPR020846">
    <property type="entry name" value="MFS_dom"/>
</dbReference>